<dbReference type="RefSeq" id="XP_053021684.1">
    <property type="nucleotide sequence ID" value="XM_053170498.1"/>
</dbReference>
<protein>
    <submittedName>
        <fullName evidence="1">Uncharacterized protein</fullName>
    </submittedName>
</protein>
<gene>
    <name evidence="1" type="ORF">PtA15_6A759</name>
</gene>
<keyword evidence="2" id="KW-1185">Reference proteome</keyword>
<proteinExistence type="predicted"/>
<organism evidence="1 2">
    <name type="scientific">Puccinia triticina</name>
    <dbReference type="NCBI Taxonomy" id="208348"/>
    <lineage>
        <taxon>Eukaryota</taxon>
        <taxon>Fungi</taxon>
        <taxon>Dikarya</taxon>
        <taxon>Basidiomycota</taxon>
        <taxon>Pucciniomycotina</taxon>
        <taxon>Pucciniomycetes</taxon>
        <taxon>Pucciniales</taxon>
        <taxon>Pucciniaceae</taxon>
        <taxon>Puccinia</taxon>
    </lineage>
</organism>
<evidence type="ECO:0000313" key="2">
    <source>
        <dbReference type="Proteomes" id="UP001164743"/>
    </source>
</evidence>
<accession>A0ABY7CLM6</accession>
<dbReference type="EMBL" id="CP110426">
    <property type="protein sequence ID" value="WAQ86129.1"/>
    <property type="molecule type" value="Genomic_DNA"/>
</dbReference>
<name>A0ABY7CLM6_9BASI</name>
<sequence>MVLPKPSQILKSIIALPDCPAASAANALPITSSMVPCIKTPQSVSPNPSTPSHA</sequence>
<dbReference type="Proteomes" id="UP001164743">
    <property type="component" value="Chromosome 6A"/>
</dbReference>
<reference evidence="1" key="1">
    <citation type="submission" date="2022-10" db="EMBL/GenBank/DDBJ databases">
        <title>Puccinia triticina Genome sequencing and assembly.</title>
        <authorList>
            <person name="Li C."/>
        </authorList>
    </citation>
    <scope>NUCLEOTIDE SEQUENCE</scope>
    <source>
        <strain evidence="1">Pt15</strain>
    </source>
</reference>
<evidence type="ECO:0000313" key="1">
    <source>
        <dbReference type="EMBL" id="WAQ86129.1"/>
    </source>
</evidence>
<dbReference type="GeneID" id="77811393"/>